<dbReference type="Gene3D" id="1.10.1200.10">
    <property type="entry name" value="ACP-like"/>
    <property type="match status" value="1"/>
</dbReference>
<dbReference type="InterPro" id="IPR049900">
    <property type="entry name" value="PKS_mFAS_DH"/>
</dbReference>
<feature type="region of interest" description="Disordered" evidence="9">
    <location>
        <begin position="1"/>
        <end position="39"/>
    </location>
</feature>
<dbReference type="PANTHER" id="PTHR43775">
    <property type="entry name" value="FATTY ACID SYNTHASE"/>
    <property type="match status" value="1"/>
</dbReference>
<dbReference type="Pfam" id="PF16197">
    <property type="entry name" value="KAsynt_C_assoc"/>
    <property type="match status" value="1"/>
</dbReference>
<dbReference type="PROSITE" id="PS52019">
    <property type="entry name" value="PKS_MFAS_DH"/>
    <property type="match status" value="1"/>
</dbReference>
<dbReference type="CDD" id="cd00833">
    <property type="entry name" value="PKS"/>
    <property type="match status" value="1"/>
</dbReference>
<proteinExistence type="predicted"/>
<dbReference type="InterPro" id="IPR057326">
    <property type="entry name" value="KR_dom"/>
</dbReference>
<organism evidence="13 14">
    <name type="scientific">Fusarium avenaceum</name>
    <dbReference type="NCBI Taxonomy" id="40199"/>
    <lineage>
        <taxon>Eukaryota</taxon>
        <taxon>Fungi</taxon>
        <taxon>Dikarya</taxon>
        <taxon>Ascomycota</taxon>
        <taxon>Pezizomycotina</taxon>
        <taxon>Sordariomycetes</taxon>
        <taxon>Hypocreomycetidae</taxon>
        <taxon>Hypocreales</taxon>
        <taxon>Nectriaceae</taxon>
        <taxon>Fusarium</taxon>
        <taxon>Fusarium tricinctum species complex</taxon>
    </lineage>
</organism>
<dbReference type="SMART" id="SM00829">
    <property type="entry name" value="PKS_ER"/>
    <property type="match status" value="1"/>
</dbReference>
<dbReference type="InterPro" id="IPR016036">
    <property type="entry name" value="Malonyl_transacylase_ACP-bd"/>
</dbReference>
<dbReference type="Pfam" id="PF00550">
    <property type="entry name" value="PP-binding"/>
    <property type="match status" value="1"/>
</dbReference>
<evidence type="ECO:0000256" key="7">
    <source>
        <dbReference type="ARBA" id="ARBA00023315"/>
    </source>
</evidence>
<dbReference type="GO" id="GO:0004312">
    <property type="term" value="F:fatty acid synthase activity"/>
    <property type="evidence" value="ECO:0007669"/>
    <property type="project" value="TreeGrafter"/>
</dbReference>
<dbReference type="GO" id="GO:1901336">
    <property type="term" value="P:lactone biosynthetic process"/>
    <property type="evidence" value="ECO:0007669"/>
    <property type="project" value="UniProtKB-ARBA"/>
</dbReference>
<dbReference type="Gene3D" id="3.40.47.10">
    <property type="match status" value="1"/>
</dbReference>
<dbReference type="SUPFAM" id="SSF53901">
    <property type="entry name" value="Thiolase-like"/>
    <property type="match status" value="1"/>
</dbReference>
<dbReference type="InterPro" id="IPR020843">
    <property type="entry name" value="ER"/>
</dbReference>
<evidence type="ECO:0000256" key="6">
    <source>
        <dbReference type="ARBA" id="ARBA00023268"/>
    </source>
</evidence>
<dbReference type="InterPro" id="IPR042104">
    <property type="entry name" value="PKS_dehydratase_sf"/>
</dbReference>
<evidence type="ECO:0000313" key="13">
    <source>
        <dbReference type="EMBL" id="KAG5661846.1"/>
    </source>
</evidence>
<dbReference type="InterPro" id="IPR020841">
    <property type="entry name" value="PKS_Beta-ketoAc_synthase_dom"/>
</dbReference>
<comment type="caution">
    <text evidence="13">The sequence shown here is derived from an EMBL/GenBank/DDBJ whole genome shotgun (WGS) entry which is preliminary data.</text>
</comment>
<evidence type="ECO:0000256" key="3">
    <source>
        <dbReference type="ARBA" id="ARBA00022679"/>
    </source>
</evidence>
<dbReference type="Pfam" id="PF21089">
    <property type="entry name" value="PKS_DH_N"/>
    <property type="match status" value="1"/>
</dbReference>
<keyword evidence="2" id="KW-0597">Phosphoprotein</keyword>
<dbReference type="InterPro" id="IPR001227">
    <property type="entry name" value="Ac_transferase_dom_sf"/>
</dbReference>
<dbReference type="PROSITE" id="PS00012">
    <property type="entry name" value="PHOSPHOPANTETHEINE"/>
    <property type="match status" value="1"/>
</dbReference>
<feature type="domain" description="Ketosynthase family 3 (KS3)" evidence="11">
    <location>
        <begin position="50"/>
        <end position="468"/>
    </location>
</feature>
<dbReference type="InterPro" id="IPR036291">
    <property type="entry name" value="NAD(P)-bd_dom_sf"/>
</dbReference>
<dbReference type="Pfam" id="PF00109">
    <property type="entry name" value="ketoacyl-synt"/>
    <property type="match status" value="1"/>
</dbReference>
<evidence type="ECO:0000256" key="8">
    <source>
        <dbReference type="PROSITE-ProRule" id="PRU01363"/>
    </source>
</evidence>
<dbReference type="GO" id="GO:0006633">
    <property type="term" value="P:fatty acid biosynthetic process"/>
    <property type="evidence" value="ECO:0007669"/>
    <property type="project" value="InterPro"/>
</dbReference>
<dbReference type="InterPro" id="IPR049551">
    <property type="entry name" value="PKS_DH_C"/>
</dbReference>
<dbReference type="Gene3D" id="3.40.50.720">
    <property type="entry name" value="NAD(P)-binding Rossmann-like Domain"/>
    <property type="match status" value="2"/>
</dbReference>
<keyword evidence="3" id="KW-0808">Transferase</keyword>
<dbReference type="Pfam" id="PF00698">
    <property type="entry name" value="Acyl_transf_1"/>
    <property type="match status" value="1"/>
</dbReference>
<keyword evidence="5" id="KW-0560">Oxidoreductase</keyword>
<evidence type="ECO:0000256" key="9">
    <source>
        <dbReference type="SAM" id="MobiDB-lite"/>
    </source>
</evidence>
<dbReference type="InterPro" id="IPR009081">
    <property type="entry name" value="PP-bd_ACP"/>
</dbReference>
<evidence type="ECO:0000259" key="12">
    <source>
        <dbReference type="PROSITE" id="PS52019"/>
    </source>
</evidence>
<dbReference type="InterPro" id="IPR014030">
    <property type="entry name" value="Ketoacyl_synth_N"/>
</dbReference>
<evidence type="ECO:0008006" key="15">
    <source>
        <dbReference type="Google" id="ProtNLM"/>
    </source>
</evidence>
<feature type="compositionally biased region" description="Polar residues" evidence="9">
    <location>
        <begin position="20"/>
        <end position="35"/>
    </location>
</feature>
<dbReference type="Pfam" id="PF08240">
    <property type="entry name" value="ADH_N"/>
    <property type="match status" value="1"/>
</dbReference>
<dbReference type="GO" id="GO:0016491">
    <property type="term" value="F:oxidoreductase activity"/>
    <property type="evidence" value="ECO:0007669"/>
    <property type="project" value="UniProtKB-KW"/>
</dbReference>
<feature type="region of interest" description="N-terminal hotdog fold" evidence="8">
    <location>
        <begin position="936"/>
        <end position="1065"/>
    </location>
</feature>
<dbReference type="SMART" id="SM00823">
    <property type="entry name" value="PKS_PP"/>
    <property type="match status" value="1"/>
</dbReference>
<keyword evidence="1" id="KW-0596">Phosphopantetheine</keyword>
<dbReference type="Pfam" id="PF13602">
    <property type="entry name" value="ADH_zinc_N_2"/>
    <property type="match status" value="1"/>
</dbReference>
<reference evidence="13" key="1">
    <citation type="submission" date="2021-04" db="EMBL/GenBank/DDBJ databases">
        <title>Draft genome of Fusarium avenaceum strain F156N33, isolated from an atmospheric sample in Virginia.</title>
        <authorList>
            <person name="Yang S."/>
            <person name="Vinatzer B.A."/>
            <person name="Coleman J."/>
        </authorList>
    </citation>
    <scope>NUCLEOTIDE SEQUENCE</scope>
    <source>
        <strain evidence="13">F156N33</strain>
    </source>
</reference>
<dbReference type="Gene3D" id="3.90.180.10">
    <property type="entry name" value="Medium-chain alcohol dehydrogenases, catalytic domain"/>
    <property type="match status" value="1"/>
</dbReference>
<dbReference type="SMART" id="SM00822">
    <property type="entry name" value="PKS_KR"/>
    <property type="match status" value="1"/>
</dbReference>
<dbReference type="Pfam" id="PF08659">
    <property type="entry name" value="KR"/>
    <property type="match status" value="1"/>
</dbReference>
<dbReference type="InterPro" id="IPR032821">
    <property type="entry name" value="PKS_assoc"/>
</dbReference>
<dbReference type="Pfam" id="PF14765">
    <property type="entry name" value="PS-DH"/>
    <property type="match status" value="1"/>
</dbReference>
<dbReference type="Proteomes" id="UP000782241">
    <property type="component" value="Unassembled WGS sequence"/>
</dbReference>
<dbReference type="EMBL" id="JAGPUO010000006">
    <property type="protein sequence ID" value="KAG5661846.1"/>
    <property type="molecule type" value="Genomic_DNA"/>
</dbReference>
<dbReference type="GO" id="GO:0031177">
    <property type="term" value="F:phosphopantetheine binding"/>
    <property type="evidence" value="ECO:0007669"/>
    <property type="project" value="InterPro"/>
</dbReference>
<name>A0A9P7KWW6_9HYPO</name>
<dbReference type="SUPFAM" id="SSF55048">
    <property type="entry name" value="Probable ACP-binding domain of malonyl-CoA ACP transacylase"/>
    <property type="match status" value="1"/>
</dbReference>
<dbReference type="InterPro" id="IPR013968">
    <property type="entry name" value="PKS_KR"/>
</dbReference>
<sequence>MVEVQNRGPPLDNAGPAPTHPSQQLPEQGTTQSNKDTNDRHNLRVEYIAVSDIAICGIGLRLPGGIRNCEDYWNLLYNGLDARGPVPSNRYNSGGFDDSLGGTNAIISKHGYFLDEDLSCLDTSFFTLTKGEVDKVDPQQRLLLEVTRECLEDAGEVDYRGKQIGHYVGTFGDDWLIMRTKDPLDGGLHAVTGHSDLMMANRISFENDFRGPSLVIKTGCSSSAAALHEACRAIQRGDASSAVVGGASMIVTPALTATMSASAVLAPDASCKTFDAAANGYARGEAITAIYVKPVADALRDGNPIRAIVKATSLNCDGRNTSLITPNGAAQEALMRKTYQDVGLDPKDTAFIECHGTGTPTGDPIETRAVGKVFGGEKGIFITSVKPNIGHTEGSAGLSSIIKCVLALEHKTIPPNIKLTNPNPAIPFAKYNLRVPLEPTPFPSDREERVSINSFGIGGSNAHIILEPGLSKPNPVPQTSEIQQAAQPELFLLSANTEGSLKTHINNHLEWLANHPESIADAGYTLAKHREHLPHRAFLVLQQDRSIDTSDLLKVHPGPLPLVLVFSGQGAQWPGMAKELIENDKRFHDDLAKMDQVLKGLEFSPSWNLIDEICKPADITQVHKSELSQPLCTAVQLALFNKFRALGFPFTTVVGHSSGEIAGAYSAGQISMAEAIVIAYYRGYVTAKQTHHGSMAAVGMGADEVSQFLSDGVVVACENSPNSSTISGDSGKVARVIESIKERSSDTLARLLKVDQAYHSDHMVALSVEYHKLLQSELSNVAPHAQSTKAVMFSSVTTDTVAQKHVRNASYWVQNLISPVKFSSAVSNILVVEKECIFLEIGPHSTLAGPLRQICSAASLPFHYISAQSRGKDSFVTYLAAVGKLYQHGVALDPTPLFPNAKAISGLPTYPWEHNESFWHESRISKAWRARQYPQHCLLGARNFEGPESEPQWRNIVNLEDLPWISDHKLHDDVVFPFAGYVAIAGEAVRQISYAAPGSGYRLRHVIAHEALLLTDAAEVSTCFRSHRLNDSEDSTWYDFAISSYNGVAWIKHCTGQATILDQARVCEWAPEVLPREVSCPRMYEQLAQIGFPVGPEFHRLVSATSATSEELVYAKIKSRESETSFLYTLHPATIDAAIQLRLVSKSRGLPRHTVDLYVPTAIEELEVNTGSGTMDAKAWSLHGSTPCVELTADGKVAVHASGIRLQRLDDGAASDMLGVHATARLNWLPHFDFVDVSTLFTPPSCERQHHRLQEELAYLCMLQTAEKVRLLDPCQPHFNRFREWIGEHIELAKAEHEGLLNESQLLSSNSATAIASKMEEVTEQILQTSRRSVATGLRRIVDNIEDIFTGKTTAIETLLQGNTLAEIYNLNAFDHSPFLRILSHTRPTLKILEVGAGTGGTTETILRSMVDDQLMPAYSVYTFTDISAGFFPAAKERFSYAPNIEFKVLDISQNPLDQGFQEDTYDVIIASNVIHATPSLRQTLHNVRQLLRPDGMLVMTELCSLSRSTNYIFGTFSGWWLGEADNRRDQPYVPVSRWDKELKASGYSGVDASVYDDEESQAHSAVIVASKEPPTNTKPTSVSLLAQDPEGHIVSKVTATLEGNGWKVSNHRLGDDTTPDQPIISCLDLEVASFEDVSQDKFTALQGFARSAGSRKILWLMPPTQANCSNPSSGQTLGVTRTLRSELGLDLYTLEVDPHGEFLGPSVFKTFGRVMSDQDNESLEPDREYIVQGGVICVGRYQPIPLTGGATDEPLGSDNMKKLHIDQPGILDTMEWKTSSLSKALAQDEVEIEVRSIGLNFHDVVFAMGLISSDAKEVVLGFEVSGTIRRVGSAVTHLAVGDRVLALCPDGSLVTHVALAHHYVHHLPEGMSFEEAATFQGCYFTVIYALLDVGRMREETSILIHSACGGIGLAAIQVAQMMNAEIYATVGNDEKRDYLVERYNIPQDRIFNSRDDSFLGGLMKQTVGKGVDLVLTSLSGELLHASWKCVAQYGTMLELGKRDLAAFGQLDMARFLENRSYRGIDMKALIKDQPLLVRNVMERTLSFYGQGKLKALKPITEFHANDAKKAFRHLQGGNHMGKVALTIPTDISTIEAKARIPEVHFDPLASYLLVGGFGGLGRGLAVWLAENGAKSLVILSRGGGVDNNVLQELESMGCTVAVVKGSVIKLEDVKEAVARAPSPIKGVFNLAMVQKDSPFIDMQWTDWTDVIEPKVRGTWNLHEALHDQPLDYFWLASSVVTVVDQPGQANYKAGCIFMESFCHYRHSLGLPASVLSICPIGDVGFVAENPAALRSVKLQGQYTLREKEFLECFEASLLNSMPRGTSAGSFKNVSSGAFLPWSSSGHMIMGLKSHLHLDDPKNPANWRRDRRMGFYHNMATEGASNTTTESSQLKLFLESLYEDGGSSVLEKEESIEFLACVIGNKINEFLLRPGSSIDTSLRLADMGLDSLTAIELRRWFRQAFGLQASVLEMMGAASLKQLAETVASRLGEKLI</sequence>
<dbReference type="PROSITE" id="PS52004">
    <property type="entry name" value="KS3_2"/>
    <property type="match status" value="1"/>
</dbReference>
<dbReference type="InterPro" id="IPR014031">
    <property type="entry name" value="Ketoacyl_synth_C"/>
</dbReference>
<accession>A0A9P7KWW6</accession>
<evidence type="ECO:0000259" key="10">
    <source>
        <dbReference type="PROSITE" id="PS50075"/>
    </source>
</evidence>
<dbReference type="Gene3D" id="3.40.50.150">
    <property type="entry name" value="Vaccinia Virus protein VP39"/>
    <property type="match status" value="1"/>
</dbReference>
<dbReference type="InterPro" id="IPR016035">
    <property type="entry name" value="Acyl_Trfase/lysoPLipase"/>
</dbReference>
<feature type="domain" description="Carrier" evidence="10">
    <location>
        <begin position="2414"/>
        <end position="2491"/>
    </location>
</feature>
<dbReference type="Pfam" id="PF08242">
    <property type="entry name" value="Methyltransf_12"/>
    <property type="match status" value="1"/>
</dbReference>
<dbReference type="GO" id="GO:0044550">
    <property type="term" value="P:secondary metabolite biosynthetic process"/>
    <property type="evidence" value="ECO:0007669"/>
    <property type="project" value="TreeGrafter"/>
</dbReference>
<dbReference type="InterPro" id="IPR029063">
    <property type="entry name" value="SAM-dependent_MTases_sf"/>
</dbReference>
<dbReference type="PROSITE" id="PS50075">
    <property type="entry name" value="CARRIER"/>
    <property type="match status" value="1"/>
</dbReference>
<dbReference type="CDD" id="cd05195">
    <property type="entry name" value="enoyl_red"/>
    <property type="match status" value="1"/>
</dbReference>
<evidence type="ECO:0000313" key="14">
    <source>
        <dbReference type="Proteomes" id="UP000782241"/>
    </source>
</evidence>
<dbReference type="GO" id="GO:0004315">
    <property type="term" value="F:3-oxoacyl-[acyl-carrier-protein] synthase activity"/>
    <property type="evidence" value="ECO:0007669"/>
    <property type="project" value="InterPro"/>
</dbReference>
<feature type="active site" description="Proton donor; for dehydratase activity" evidence="8">
    <location>
        <position position="1136"/>
    </location>
</feature>
<evidence type="ECO:0000259" key="11">
    <source>
        <dbReference type="PROSITE" id="PS52004"/>
    </source>
</evidence>
<dbReference type="SMART" id="SM00827">
    <property type="entry name" value="PKS_AT"/>
    <property type="match status" value="1"/>
</dbReference>
<dbReference type="InterPro" id="IPR013217">
    <property type="entry name" value="Methyltransf_12"/>
</dbReference>
<dbReference type="SUPFAM" id="SSF52151">
    <property type="entry name" value="FabD/lysophospholipase-like"/>
    <property type="match status" value="1"/>
</dbReference>
<dbReference type="InterPro" id="IPR020807">
    <property type="entry name" value="PKS_DH"/>
</dbReference>
<evidence type="ECO:0000256" key="2">
    <source>
        <dbReference type="ARBA" id="ARBA00022553"/>
    </source>
</evidence>
<dbReference type="InterPro" id="IPR014043">
    <property type="entry name" value="Acyl_transferase_dom"/>
</dbReference>
<protein>
    <recommendedName>
        <fullName evidence="15">Polyketide synthase</fullName>
    </recommendedName>
</protein>
<dbReference type="InterPro" id="IPR049552">
    <property type="entry name" value="PKS_DH_N"/>
</dbReference>
<dbReference type="SUPFAM" id="SSF47336">
    <property type="entry name" value="ACP-like"/>
    <property type="match status" value="1"/>
</dbReference>
<dbReference type="InterPro" id="IPR036736">
    <property type="entry name" value="ACP-like_sf"/>
</dbReference>
<evidence type="ECO:0000256" key="1">
    <source>
        <dbReference type="ARBA" id="ARBA00022450"/>
    </source>
</evidence>
<dbReference type="SUPFAM" id="SSF50129">
    <property type="entry name" value="GroES-like"/>
    <property type="match status" value="1"/>
</dbReference>
<keyword evidence="6" id="KW-0511">Multifunctional enzyme</keyword>
<keyword evidence="4" id="KW-0521">NADP</keyword>
<feature type="active site" description="Proton acceptor; for dehydratase activity" evidence="8">
    <location>
        <position position="968"/>
    </location>
</feature>
<gene>
    <name evidence="13" type="ORF">KAF25_004085</name>
</gene>
<dbReference type="Gene3D" id="3.40.366.10">
    <property type="entry name" value="Malonyl-Coenzyme A Acyl Carrier Protein, domain 2"/>
    <property type="match status" value="1"/>
</dbReference>
<dbReference type="InterPro" id="IPR013154">
    <property type="entry name" value="ADH-like_N"/>
</dbReference>
<dbReference type="InterPro" id="IPR011032">
    <property type="entry name" value="GroES-like_sf"/>
</dbReference>
<dbReference type="InterPro" id="IPR018201">
    <property type="entry name" value="Ketoacyl_synth_AS"/>
</dbReference>
<dbReference type="FunFam" id="3.40.50.720:FF:000209">
    <property type="entry name" value="Polyketide synthase Pks12"/>
    <property type="match status" value="1"/>
</dbReference>
<dbReference type="InterPro" id="IPR050091">
    <property type="entry name" value="PKS_NRPS_Biosynth_Enz"/>
</dbReference>
<dbReference type="InterPro" id="IPR006162">
    <property type="entry name" value="Ppantetheine_attach_site"/>
</dbReference>
<dbReference type="Pfam" id="PF02801">
    <property type="entry name" value="Ketoacyl-synt_C"/>
    <property type="match status" value="1"/>
</dbReference>
<feature type="region of interest" description="C-terminal hotdog fold" evidence="8">
    <location>
        <begin position="1075"/>
        <end position="1215"/>
    </location>
</feature>
<dbReference type="InterPro" id="IPR016039">
    <property type="entry name" value="Thiolase-like"/>
</dbReference>
<evidence type="ECO:0000256" key="4">
    <source>
        <dbReference type="ARBA" id="ARBA00022857"/>
    </source>
</evidence>
<dbReference type="Gene3D" id="3.10.129.110">
    <property type="entry name" value="Polyketide synthase dehydratase"/>
    <property type="match status" value="1"/>
</dbReference>
<dbReference type="InterPro" id="IPR020806">
    <property type="entry name" value="PKS_PP-bd"/>
</dbReference>
<keyword evidence="7" id="KW-0012">Acyltransferase</keyword>
<dbReference type="PANTHER" id="PTHR43775:SF37">
    <property type="entry name" value="SI:DKEY-61P9.11"/>
    <property type="match status" value="1"/>
</dbReference>
<keyword evidence="14" id="KW-1185">Reference proteome</keyword>
<dbReference type="SMART" id="SM00826">
    <property type="entry name" value="PKS_DH"/>
    <property type="match status" value="1"/>
</dbReference>
<feature type="domain" description="PKS/mFAS DH" evidence="12">
    <location>
        <begin position="936"/>
        <end position="1215"/>
    </location>
</feature>
<dbReference type="SUPFAM" id="SSF51735">
    <property type="entry name" value="NAD(P)-binding Rossmann-fold domains"/>
    <property type="match status" value="2"/>
</dbReference>
<dbReference type="SUPFAM" id="SSF53335">
    <property type="entry name" value="S-adenosyl-L-methionine-dependent methyltransferases"/>
    <property type="match status" value="1"/>
</dbReference>
<dbReference type="PROSITE" id="PS00606">
    <property type="entry name" value="KS3_1"/>
    <property type="match status" value="1"/>
</dbReference>
<evidence type="ECO:0000256" key="5">
    <source>
        <dbReference type="ARBA" id="ARBA00023002"/>
    </source>
</evidence>
<dbReference type="SMART" id="SM00825">
    <property type="entry name" value="PKS_KS"/>
    <property type="match status" value="1"/>
</dbReference>